<keyword evidence="8 10" id="KW-0687">Ribonucleoprotein</keyword>
<reference evidence="13" key="1">
    <citation type="journal article" date="2023" name="Mol. Phylogenet. Evol.">
        <title>Genome-scale phylogeny and comparative genomics of the fungal order Sordariales.</title>
        <authorList>
            <person name="Hensen N."/>
            <person name="Bonometti L."/>
            <person name="Westerberg I."/>
            <person name="Brannstrom I.O."/>
            <person name="Guillou S."/>
            <person name="Cros-Aarteil S."/>
            <person name="Calhoun S."/>
            <person name="Haridas S."/>
            <person name="Kuo A."/>
            <person name="Mondo S."/>
            <person name="Pangilinan J."/>
            <person name="Riley R."/>
            <person name="LaButti K."/>
            <person name="Andreopoulos B."/>
            <person name="Lipzen A."/>
            <person name="Chen C."/>
            <person name="Yan M."/>
            <person name="Daum C."/>
            <person name="Ng V."/>
            <person name="Clum A."/>
            <person name="Steindorff A."/>
            <person name="Ohm R.A."/>
            <person name="Martin F."/>
            <person name="Silar P."/>
            <person name="Natvig D.O."/>
            <person name="Lalanne C."/>
            <person name="Gautier V."/>
            <person name="Ament-Velasquez S.L."/>
            <person name="Kruys A."/>
            <person name="Hutchinson M.I."/>
            <person name="Powell A.J."/>
            <person name="Barry K."/>
            <person name="Miller A.N."/>
            <person name="Grigoriev I.V."/>
            <person name="Debuchy R."/>
            <person name="Gladieux P."/>
            <person name="Hiltunen Thoren M."/>
            <person name="Johannesson H."/>
        </authorList>
    </citation>
    <scope>NUCLEOTIDE SEQUENCE</scope>
    <source>
        <strain evidence="13">CBS 560.94</strain>
    </source>
</reference>
<dbReference type="GeneID" id="87868101"/>
<keyword evidence="14" id="KW-1185">Reference proteome</keyword>
<keyword evidence="6 11" id="KW-0175">Coiled coil</keyword>
<dbReference type="Proteomes" id="UP001278500">
    <property type="component" value="Unassembled WGS sequence"/>
</dbReference>
<evidence type="ECO:0000313" key="13">
    <source>
        <dbReference type="EMBL" id="KAK3351000.1"/>
    </source>
</evidence>
<keyword evidence="5 10" id="KW-0698">rRNA processing</keyword>
<dbReference type="GO" id="GO:0005730">
    <property type="term" value="C:nucleolus"/>
    <property type="evidence" value="ECO:0007669"/>
    <property type="project" value="UniProtKB-SubCell"/>
</dbReference>
<feature type="region of interest" description="Disordered" evidence="12">
    <location>
        <begin position="1"/>
        <end position="88"/>
    </location>
</feature>
<proteinExistence type="inferred from homology"/>
<evidence type="ECO:0000256" key="6">
    <source>
        <dbReference type="ARBA" id="ARBA00023054"/>
    </source>
</evidence>
<keyword evidence="7 10" id="KW-0539">Nucleus</keyword>
<feature type="coiled-coil region" evidence="11">
    <location>
        <begin position="220"/>
        <end position="276"/>
    </location>
</feature>
<evidence type="ECO:0000256" key="4">
    <source>
        <dbReference type="ARBA" id="ARBA00022517"/>
    </source>
</evidence>
<gene>
    <name evidence="13" type="ORF">B0H65DRAFT_586326</name>
</gene>
<keyword evidence="4 10" id="KW-0690">Ribosome biogenesis</keyword>
<evidence type="ECO:0000256" key="8">
    <source>
        <dbReference type="ARBA" id="ARBA00023274"/>
    </source>
</evidence>
<feature type="compositionally biased region" description="Basic and acidic residues" evidence="12">
    <location>
        <begin position="125"/>
        <end position="139"/>
    </location>
</feature>
<organism evidence="13 14">
    <name type="scientific">Neurospora tetraspora</name>
    <dbReference type="NCBI Taxonomy" id="94610"/>
    <lineage>
        <taxon>Eukaryota</taxon>
        <taxon>Fungi</taxon>
        <taxon>Dikarya</taxon>
        <taxon>Ascomycota</taxon>
        <taxon>Pezizomycotina</taxon>
        <taxon>Sordariomycetes</taxon>
        <taxon>Sordariomycetidae</taxon>
        <taxon>Sordariales</taxon>
        <taxon>Sordariaceae</taxon>
        <taxon>Neurospora</taxon>
    </lineage>
</organism>
<comment type="similarity">
    <text evidence="2 10">Belongs to the RRP36 family.</text>
</comment>
<feature type="compositionally biased region" description="Acidic residues" evidence="12">
    <location>
        <begin position="27"/>
        <end position="45"/>
    </location>
</feature>
<dbReference type="AlphaFoldDB" id="A0AAE0JJV2"/>
<dbReference type="PANTHER" id="PTHR21738">
    <property type="entry name" value="RIBOSOMAL RNA PROCESSING PROTEIN 36 HOMOLOG"/>
    <property type="match status" value="1"/>
</dbReference>
<evidence type="ECO:0000256" key="9">
    <source>
        <dbReference type="ARBA" id="ARBA00025053"/>
    </source>
</evidence>
<name>A0AAE0JJV2_9PEZI</name>
<feature type="region of interest" description="Disordered" evidence="12">
    <location>
        <begin position="313"/>
        <end position="334"/>
    </location>
</feature>
<dbReference type="RefSeq" id="XP_062684295.1">
    <property type="nucleotide sequence ID" value="XM_062830947.1"/>
</dbReference>
<evidence type="ECO:0000313" key="14">
    <source>
        <dbReference type="Proteomes" id="UP001278500"/>
    </source>
</evidence>
<dbReference type="InterPro" id="IPR009292">
    <property type="entry name" value="RRP36"/>
</dbReference>
<feature type="compositionally biased region" description="Acidic residues" evidence="12">
    <location>
        <begin position="53"/>
        <end position="75"/>
    </location>
</feature>
<feature type="region of interest" description="Disordered" evidence="12">
    <location>
        <begin position="101"/>
        <end position="200"/>
    </location>
</feature>
<evidence type="ECO:0000256" key="11">
    <source>
        <dbReference type="SAM" id="Coils"/>
    </source>
</evidence>
<sequence length="334" mass="37238">MPAVKRKAPPTLGAKLQRRVRPRFEAEPDSDVEGSSDEAPSEEEGGGFHTGSDTEEEDEEIEEGSEAGSDDESDAPSEHGGAGIDASQLSFGALARAQASLGALKKKKKSKGGDEESSDDEEKEEPNWKTEIEKGMKAKAEKHHRTSKHAPVEMTSKKPVSRRRDFLANNSEPAKPKSRDPRFAPPGIGGGSSGGSKGVVDEIKARKAYSFLDDYQEDEMKQLRMAIKKTKDAKEKEQLQRALLSMESKKKARVRKDKERELLSEHKKKEKELIKQGKTPFYLKKSEQKKQLLVEQFASMKKSQVDKAIERKRKKIAGKEKKALPLARRTAEDR</sequence>
<evidence type="ECO:0000256" key="12">
    <source>
        <dbReference type="SAM" id="MobiDB-lite"/>
    </source>
</evidence>
<dbReference type="EMBL" id="JAUEPP010000002">
    <property type="protein sequence ID" value="KAK3351000.1"/>
    <property type="molecule type" value="Genomic_DNA"/>
</dbReference>
<dbReference type="Pfam" id="PF06102">
    <property type="entry name" value="RRP36"/>
    <property type="match status" value="1"/>
</dbReference>
<dbReference type="PANTHER" id="PTHR21738:SF0">
    <property type="entry name" value="RIBOSOMAL RNA PROCESSING PROTEIN 36 HOMOLOG"/>
    <property type="match status" value="1"/>
</dbReference>
<comment type="subcellular location">
    <subcellularLocation>
        <location evidence="1 10">Nucleus</location>
        <location evidence="1 10">Nucleolus</location>
    </subcellularLocation>
</comment>
<evidence type="ECO:0000256" key="1">
    <source>
        <dbReference type="ARBA" id="ARBA00004604"/>
    </source>
</evidence>
<comment type="subunit">
    <text evidence="3 10">Associates with 90S and pre-40S pre-ribosomal particles.</text>
</comment>
<evidence type="ECO:0000256" key="2">
    <source>
        <dbReference type="ARBA" id="ARBA00009418"/>
    </source>
</evidence>
<feature type="compositionally biased region" description="Acidic residues" evidence="12">
    <location>
        <begin position="115"/>
        <end position="124"/>
    </location>
</feature>
<comment type="caution">
    <text evidence="13">The sequence shown here is derived from an EMBL/GenBank/DDBJ whole genome shotgun (WGS) entry which is preliminary data.</text>
</comment>
<feature type="compositionally biased region" description="Basic and acidic residues" evidence="12">
    <location>
        <begin position="317"/>
        <end position="334"/>
    </location>
</feature>
<reference evidence="13" key="2">
    <citation type="submission" date="2023-06" db="EMBL/GenBank/DDBJ databases">
        <authorList>
            <consortium name="Lawrence Berkeley National Laboratory"/>
            <person name="Haridas S."/>
            <person name="Hensen N."/>
            <person name="Bonometti L."/>
            <person name="Westerberg I."/>
            <person name="Brannstrom I.O."/>
            <person name="Guillou S."/>
            <person name="Cros-Aarteil S."/>
            <person name="Calhoun S."/>
            <person name="Kuo A."/>
            <person name="Mondo S."/>
            <person name="Pangilinan J."/>
            <person name="Riley R."/>
            <person name="Labutti K."/>
            <person name="Andreopoulos B."/>
            <person name="Lipzen A."/>
            <person name="Chen C."/>
            <person name="Yanf M."/>
            <person name="Daum C."/>
            <person name="Ng V."/>
            <person name="Clum A."/>
            <person name="Steindorff A."/>
            <person name="Ohm R."/>
            <person name="Martin F."/>
            <person name="Silar P."/>
            <person name="Natvig D."/>
            <person name="Lalanne C."/>
            <person name="Gautier V."/>
            <person name="Ament-Velasquez S.L."/>
            <person name="Kruys A."/>
            <person name="Hutchinson M.I."/>
            <person name="Powell A.J."/>
            <person name="Barry K."/>
            <person name="Miller A.N."/>
            <person name="Grigoriev I.V."/>
            <person name="Debuchy R."/>
            <person name="Gladieux P."/>
            <person name="Thoren M.H."/>
            <person name="Johannesson H."/>
        </authorList>
    </citation>
    <scope>NUCLEOTIDE SEQUENCE</scope>
    <source>
        <strain evidence="13">CBS 560.94</strain>
    </source>
</reference>
<evidence type="ECO:0000256" key="7">
    <source>
        <dbReference type="ARBA" id="ARBA00023242"/>
    </source>
</evidence>
<feature type="compositionally biased region" description="Gly residues" evidence="12">
    <location>
        <begin position="187"/>
        <end position="197"/>
    </location>
</feature>
<dbReference type="GO" id="GO:0030686">
    <property type="term" value="C:90S preribosome"/>
    <property type="evidence" value="ECO:0007669"/>
    <property type="project" value="TreeGrafter"/>
</dbReference>
<dbReference type="GO" id="GO:0000462">
    <property type="term" value="P:maturation of SSU-rRNA from tricistronic rRNA transcript (SSU-rRNA, 5.8S rRNA, LSU-rRNA)"/>
    <property type="evidence" value="ECO:0007669"/>
    <property type="project" value="TreeGrafter"/>
</dbReference>
<evidence type="ECO:0000256" key="10">
    <source>
        <dbReference type="RuleBase" id="RU368027"/>
    </source>
</evidence>
<comment type="function">
    <text evidence="9 10">Component of the 90S pre-ribosome involved in the maturation of rRNAs. Required for early cleavages of the pre-RNAs in the 40S ribosomal subunit maturation pathway.</text>
</comment>
<accession>A0AAE0JJV2</accession>
<evidence type="ECO:0000256" key="5">
    <source>
        <dbReference type="ARBA" id="ARBA00022552"/>
    </source>
</evidence>
<protein>
    <recommendedName>
        <fullName evidence="10">rRNA biogenesis protein RRP36</fullName>
    </recommendedName>
</protein>
<evidence type="ECO:0000256" key="3">
    <source>
        <dbReference type="ARBA" id="ARBA00011167"/>
    </source>
</evidence>